<reference evidence="2 3" key="1">
    <citation type="submission" date="2019-02" db="EMBL/GenBank/DDBJ databases">
        <title>Jishengella sp. nov., isolated from a root of Zingiber montanum.</title>
        <authorList>
            <person name="Kuncharoen N."/>
            <person name="Kudo T."/>
            <person name="Masahiro Y."/>
            <person name="Ohkuma M."/>
            <person name="Tanasupawat S."/>
        </authorList>
    </citation>
    <scope>NUCLEOTIDE SEQUENCE [LARGE SCALE GENOMIC DNA]</scope>
    <source>
        <strain evidence="2 3">PLAI 1-1</strain>
    </source>
</reference>
<gene>
    <name evidence="2" type="ORF">E0H26_13915</name>
</gene>
<organism evidence="2 3">
    <name type="scientific">Micromonospora zingiberis</name>
    <dbReference type="NCBI Taxonomy" id="2053011"/>
    <lineage>
        <taxon>Bacteria</taxon>
        <taxon>Bacillati</taxon>
        <taxon>Actinomycetota</taxon>
        <taxon>Actinomycetes</taxon>
        <taxon>Micromonosporales</taxon>
        <taxon>Micromonosporaceae</taxon>
        <taxon>Micromonospora</taxon>
    </lineage>
</organism>
<dbReference type="OrthoDB" id="3207485at2"/>
<comment type="caution">
    <text evidence="2">The sequence shown here is derived from an EMBL/GenBank/DDBJ whole genome shotgun (WGS) entry which is preliminary data.</text>
</comment>
<keyword evidence="3" id="KW-1185">Reference proteome</keyword>
<feature type="region of interest" description="Disordered" evidence="1">
    <location>
        <begin position="1"/>
        <end position="23"/>
    </location>
</feature>
<proteinExistence type="predicted"/>
<evidence type="ECO:0000313" key="3">
    <source>
        <dbReference type="Proteomes" id="UP000292274"/>
    </source>
</evidence>
<dbReference type="Proteomes" id="UP000292274">
    <property type="component" value="Unassembled WGS sequence"/>
</dbReference>
<evidence type="ECO:0000313" key="2">
    <source>
        <dbReference type="EMBL" id="TCB96723.1"/>
    </source>
</evidence>
<protein>
    <submittedName>
        <fullName evidence="2">Uncharacterized protein</fullName>
    </submittedName>
</protein>
<sequence length="75" mass="8335">MATQLVGGWLRDRPSQPGAGVTRTGVIEQPGQWLLPIGDGIADWRTFSTLAPDRPVDLGDLLYQVQLDGRYLSRW</sequence>
<name>A0A4R0GK47_9ACTN</name>
<evidence type="ECO:0000256" key="1">
    <source>
        <dbReference type="SAM" id="MobiDB-lite"/>
    </source>
</evidence>
<dbReference type="AlphaFoldDB" id="A0A4R0GK47"/>
<accession>A0A4R0GK47</accession>
<dbReference type="RefSeq" id="WP_131304036.1">
    <property type="nucleotide sequence ID" value="NZ_SJJR01000008.1"/>
</dbReference>
<dbReference type="EMBL" id="SJJR01000008">
    <property type="protein sequence ID" value="TCB96723.1"/>
    <property type="molecule type" value="Genomic_DNA"/>
</dbReference>